<sequence>MAAAATTPVLTYAGPGNFIPMARFLMRQQEKFMQRLGDHNIPGLRWVIEGFNYYDKERVKEVGPDRAAAEWIVRCGGCVKFDKITDRFSDYNALVRRCAELDPRLSDDQVRVTHIEAIDASVTGYGCRHFDGLNAILDVRFVRCKNLHDFGLKYMGDAVGKKLNYLEIDSCPRITEDGLAHLKQCTGLKSLLIHNLPRVYGKPKIYQELRQALPMCEIHYPDYEKPS</sequence>
<dbReference type="Proteomes" id="UP000887575">
    <property type="component" value="Unassembled WGS sequence"/>
</dbReference>
<reference evidence="2" key="1">
    <citation type="submission" date="2024-02" db="UniProtKB">
        <authorList>
            <consortium name="WormBaseParasite"/>
        </authorList>
    </citation>
    <scope>IDENTIFICATION</scope>
</reference>
<dbReference type="AlphaFoldDB" id="A0AAF3F0T9"/>
<organism evidence="1 2">
    <name type="scientific">Mesorhabditis belari</name>
    <dbReference type="NCBI Taxonomy" id="2138241"/>
    <lineage>
        <taxon>Eukaryota</taxon>
        <taxon>Metazoa</taxon>
        <taxon>Ecdysozoa</taxon>
        <taxon>Nematoda</taxon>
        <taxon>Chromadorea</taxon>
        <taxon>Rhabditida</taxon>
        <taxon>Rhabditina</taxon>
        <taxon>Rhabditomorpha</taxon>
        <taxon>Rhabditoidea</taxon>
        <taxon>Rhabditidae</taxon>
        <taxon>Mesorhabditinae</taxon>
        <taxon>Mesorhabditis</taxon>
    </lineage>
</organism>
<dbReference type="SUPFAM" id="SSF52047">
    <property type="entry name" value="RNI-like"/>
    <property type="match status" value="1"/>
</dbReference>
<dbReference type="WBParaSite" id="MBELARI_LOCUS20119">
    <property type="protein sequence ID" value="MBELARI_LOCUS20119"/>
    <property type="gene ID" value="MBELARI_LOCUS20119"/>
</dbReference>
<dbReference type="InterPro" id="IPR032675">
    <property type="entry name" value="LRR_dom_sf"/>
</dbReference>
<proteinExistence type="predicted"/>
<accession>A0AAF3F0T9</accession>
<dbReference type="Gene3D" id="3.80.10.10">
    <property type="entry name" value="Ribonuclease Inhibitor"/>
    <property type="match status" value="1"/>
</dbReference>
<name>A0AAF3F0T9_9BILA</name>
<keyword evidence="1" id="KW-1185">Reference proteome</keyword>
<evidence type="ECO:0000313" key="1">
    <source>
        <dbReference type="Proteomes" id="UP000887575"/>
    </source>
</evidence>
<evidence type="ECO:0000313" key="2">
    <source>
        <dbReference type="WBParaSite" id="MBELARI_LOCUS20119"/>
    </source>
</evidence>
<protein>
    <submittedName>
        <fullName evidence="2">Mitochondrial ATP synthase regulatory component factor B</fullName>
    </submittedName>
</protein>